<keyword evidence="2" id="KW-1185">Reference proteome</keyword>
<name>A0A1X7LXR8_9BACL</name>
<accession>A0A1X7LXR8</accession>
<dbReference type="AlphaFoldDB" id="A0A1X7LXR8"/>
<reference evidence="1 2" key="1">
    <citation type="submission" date="2017-04" db="EMBL/GenBank/DDBJ databases">
        <authorList>
            <person name="Afonso C.L."/>
            <person name="Miller P.J."/>
            <person name="Scott M.A."/>
            <person name="Spackman E."/>
            <person name="Goraichik I."/>
            <person name="Dimitrov K.M."/>
            <person name="Suarez D.L."/>
            <person name="Swayne D.E."/>
        </authorList>
    </citation>
    <scope>NUCLEOTIDE SEQUENCE [LARGE SCALE GENOMIC DNA]</scope>
    <source>
        <strain evidence="1 2">11</strain>
    </source>
</reference>
<sequence>MAIPFLRSIGVELEFNDGYQHHFCKGDMERNKEWLRL</sequence>
<evidence type="ECO:0000313" key="1">
    <source>
        <dbReference type="EMBL" id="SMG58655.1"/>
    </source>
</evidence>
<dbReference type="EMBL" id="FXAZ01000010">
    <property type="protein sequence ID" value="SMG58655.1"/>
    <property type="molecule type" value="Genomic_DNA"/>
</dbReference>
<protein>
    <submittedName>
        <fullName evidence="1">Uncharacterized protein</fullName>
    </submittedName>
</protein>
<organism evidence="1 2">
    <name type="scientific">Paenibacillus aquistagni</name>
    <dbReference type="NCBI Taxonomy" id="1852522"/>
    <lineage>
        <taxon>Bacteria</taxon>
        <taxon>Bacillati</taxon>
        <taxon>Bacillota</taxon>
        <taxon>Bacilli</taxon>
        <taxon>Bacillales</taxon>
        <taxon>Paenibacillaceae</taxon>
        <taxon>Paenibacillus</taxon>
    </lineage>
</organism>
<gene>
    <name evidence="1" type="ORF">SAMN06295960_4760</name>
</gene>
<evidence type="ECO:0000313" key="2">
    <source>
        <dbReference type="Proteomes" id="UP000193834"/>
    </source>
</evidence>
<dbReference type="Proteomes" id="UP000193834">
    <property type="component" value="Unassembled WGS sequence"/>
</dbReference>
<proteinExistence type="predicted"/>
<dbReference type="STRING" id="1852522.SAMN06295960_4760"/>